<evidence type="ECO:0000313" key="3">
    <source>
        <dbReference type="EMBL" id="TFK45411.1"/>
    </source>
</evidence>
<dbReference type="AlphaFoldDB" id="A0A5C3MVD7"/>
<feature type="domain" description="Polysaccharide lyase 14" evidence="2">
    <location>
        <begin position="70"/>
        <end position="283"/>
    </location>
</feature>
<dbReference type="Proteomes" id="UP000305948">
    <property type="component" value="Unassembled WGS sequence"/>
</dbReference>
<dbReference type="PANTHER" id="PTHR40124:SF1">
    <property type="entry name" value="DISAGGREGATASE RELATED REPEAT PROTEIN"/>
    <property type="match status" value="1"/>
</dbReference>
<dbReference type="Pfam" id="PF21294">
    <property type="entry name" value="Polysacc_lyase_14"/>
    <property type="match status" value="1"/>
</dbReference>
<accession>A0A5C3MVD7</accession>
<evidence type="ECO:0000259" key="2">
    <source>
        <dbReference type="Pfam" id="PF21294"/>
    </source>
</evidence>
<protein>
    <recommendedName>
        <fullName evidence="2">Polysaccharide lyase 14 domain-containing protein</fullName>
    </recommendedName>
</protein>
<proteinExistence type="predicted"/>
<organism evidence="3 4">
    <name type="scientific">Heliocybe sulcata</name>
    <dbReference type="NCBI Taxonomy" id="5364"/>
    <lineage>
        <taxon>Eukaryota</taxon>
        <taxon>Fungi</taxon>
        <taxon>Dikarya</taxon>
        <taxon>Basidiomycota</taxon>
        <taxon>Agaricomycotina</taxon>
        <taxon>Agaricomycetes</taxon>
        <taxon>Gloeophyllales</taxon>
        <taxon>Gloeophyllaceae</taxon>
        <taxon>Heliocybe</taxon>
    </lineage>
</organism>
<dbReference type="InterPro" id="IPR048958">
    <property type="entry name" value="Polysacc_lyase_14"/>
</dbReference>
<feature type="compositionally biased region" description="Pro residues" evidence="1">
    <location>
        <begin position="52"/>
        <end position="61"/>
    </location>
</feature>
<dbReference type="OrthoDB" id="3337916at2759"/>
<reference evidence="3 4" key="1">
    <citation type="journal article" date="2019" name="Nat. Ecol. Evol.">
        <title>Megaphylogeny resolves global patterns of mushroom evolution.</title>
        <authorList>
            <person name="Varga T."/>
            <person name="Krizsan K."/>
            <person name="Foldi C."/>
            <person name="Dima B."/>
            <person name="Sanchez-Garcia M."/>
            <person name="Sanchez-Ramirez S."/>
            <person name="Szollosi G.J."/>
            <person name="Szarkandi J.G."/>
            <person name="Papp V."/>
            <person name="Albert L."/>
            <person name="Andreopoulos W."/>
            <person name="Angelini C."/>
            <person name="Antonin V."/>
            <person name="Barry K.W."/>
            <person name="Bougher N.L."/>
            <person name="Buchanan P."/>
            <person name="Buyck B."/>
            <person name="Bense V."/>
            <person name="Catcheside P."/>
            <person name="Chovatia M."/>
            <person name="Cooper J."/>
            <person name="Damon W."/>
            <person name="Desjardin D."/>
            <person name="Finy P."/>
            <person name="Geml J."/>
            <person name="Haridas S."/>
            <person name="Hughes K."/>
            <person name="Justo A."/>
            <person name="Karasinski D."/>
            <person name="Kautmanova I."/>
            <person name="Kiss B."/>
            <person name="Kocsube S."/>
            <person name="Kotiranta H."/>
            <person name="LaButti K.M."/>
            <person name="Lechner B.E."/>
            <person name="Liimatainen K."/>
            <person name="Lipzen A."/>
            <person name="Lukacs Z."/>
            <person name="Mihaltcheva S."/>
            <person name="Morgado L.N."/>
            <person name="Niskanen T."/>
            <person name="Noordeloos M.E."/>
            <person name="Ohm R.A."/>
            <person name="Ortiz-Santana B."/>
            <person name="Ovrebo C."/>
            <person name="Racz N."/>
            <person name="Riley R."/>
            <person name="Savchenko A."/>
            <person name="Shiryaev A."/>
            <person name="Soop K."/>
            <person name="Spirin V."/>
            <person name="Szebenyi C."/>
            <person name="Tomsovsky M."/>
            <person name="Tulloss R.E."/>
            <person name="Uehling J."/>
            <person name="Grigoriev I.V."/>
            <person name="Vagvolgyi C."/>
            <person name="Papp T."/>
            <person name="Martin F.M."/>
            <person name="Miettinen O."/>
            <person name="Hibbett D.S."/>
            <person name="Nagy L.G."/>
        </authorList>
    </citation>
    <scope>NUCLEOTIDE SEQUENCE [LARGE SCALE GENOMIC DNA]</scope>
    <source>
        <strain evidence="3 4">OMC1185</strain>
    </source>
</reference>
<evidence type="ECO:0000256" key="1">
    <source>
        <dbReference type="SAM" id="MobiDB-lite"/>
    </source>
</evidence>
<sequence length="291" mass="31673">MHDLLPIPPNTVTTGFTTSLHLANDVEALAFVALADDALGVHKSSSRLPHPLVTPPKPPPSQGRDRPVAWEAFYPKGSINPSNPIPGGCGFYLSGPKAFSDAFVNAKEVVMSYEVLFEEGFEWVKGGKLPGMFGGIGDLAYRCSGGRKDNRCKCFDLRLMWRQSGQGELYAYLPLTPTNASRLLEVPSSKQNPDYGFSVGRGLFNFRAGEWTTVAQRVKLNDIGHENGEVEVYINGISVIRVAGLTLRDEAASYVKGMHFQTFFGGSSPDWASPKDQKAWFAGVTGALLKD</sequence>
<dbReference type="STRING" id="5364.A0A5C3MVD7"/>
<dbReference type="PANTHER" id="PTHR40124">
    <property type="match status" value="1"/>
</dbReference>
<feature type="region of interest" description="Disordered" evidence="1">
    <location>
        <begin position="45"/>
        <end position="67"/>
    </location>
</feature>
<evidence type="ECO:0000313" key="4">
    <source>
        <dbReference type="Proteomes" id="UP000305948"/>
    </source>
</evidence>
<dbReference type="Gene3D" id="2.60.120.200">
    <property type="match status" value="1"/>
</dbReference>
<dbReference type="EMBL" id="ML213544">
    <property type="protein sequence ID" value="TFK45411.1"/>
    <property type="molecule type" value="Genomic_DNA"/>
</dbReference>
<name>A0A5C3MVD7_9AGAM</name>
<keyword evidence="4" id="KW-1185">Reference proteome</keyword>
<gene>
    <name evidence="3" type="ORF">OE88DRAFT_1216631</name>
</gene>